<evidence type="ECO:0000256" key="1">
    <source>
        <dbReference type="SAM" id="Phobius"/>
    </source>
</evidence>
<dbReference type="Proteomes" id="UP001157418">
    <property type="component" value="Unassembled WGS sequence"/>
</dbReference>
<keyword evidence="1" id="KW-1133">Transmembrane helix</keyword>
<organism evidence="2 3">
    <name type="scientific">Lactuca virosa</name>
    <dbReference type="NCBI Taxonomy" id="75947"/>
    <lineage>
        <taxon>Eukaryota</taxon>
        <taxon>Viridiplantae</taxon>
        <taxon>Streptophyta</taxon>
        <taxon>Embryophyta</taxon>
        <taxon>Tracheophyta</taxon>
        <taxon>Spermatophyta</taxon>
        <taxon>Magnoliopsida</taxon>
        <taxon>eudicotyledons</taxon>
        <taxon>Gunneridae</taxon>
        <taxon>Pentapetalae</taxon>
        <taxon>asterids</taxon>
        <taxon>campanulids</taxon>
        <taxon>Asterales</taxon>
        <taxon>Asteraceae</taxon>
        <taxon>Cichorioideae</taxon>
        <taxon>Cichorieae</taxon>
        <taxon>Lactucinae</taxon>
        <taxon>Lactuca</taxon>
    </lineage>
</organism>
<evidence type="ECO:0000313" key="2">
    <source>
        <dbReference type="EMBL" id="CAH1431316.1"/>
    </source>
</evidence>
<proteinExistence type="predicted"/>
<accession>A0AAU9MW60</accession>
<keyword evidence="3" id="KW-1185">Reference proteome</keyword>
<name>A0AAU9MW60_9ASTR</name>
<feature type="transmembrane region" description="Helical" evidence="1">
    <location>
        <begin position="81"/>
        <end position="104"/>
    </location>
</feature>
<comment type="caution">
    <text evidence="2">The sequence shown here is derived from an EMBL/GenBank/DDBJ whole genome shotgun (WGS) entry which is preliminary data.</text>
</comment>
<evidence type="ECO:0000313" key="3">
    <source>
        <dbReference type="Proteomes" id="UP001157418"/>
    </source>
</evidence>
<gene>
    <name evidence="2" type="ORF">LVIROSA_LOCUS18039</name>
</gene>
<keyword evidence="1" id="KW-0812">Transmembrane</keyword>
<keyword evidence="1" id="KW-0472">Membrane</keyword>
<dbReference type="AlphaFoldDB" id="A0AAU9MW60"/>
<protein>
    <submittedName>
        <fullName evidence="2">Uncharacterized protein</fullName>
    </submittedName>
</protein>
<reference evidence="2 3" key="1">
    <citation type="submission" date="2022-01" db="EMBL/GenBank/DDBJ databases">
        <authorList>
            <person name="Xiong W."/>
            <person name="Schranz E."/>
        </authorList>
    </citation>
    <scope>NUCLEOTIDE SEQUENCE [LARGE SCALE GENOMIC DNA]</scope>
</reference>
<sequence length="106" mass="12210">MNAFKIHNFGVGSSIWSVFERNMFLQRELLTRNIWFEGPWSFNNLDYQIAYLITFDGASPGVHLMMQLLTRSKNDGILCPILSTLLTLLLSPFIVALLFIIILMKQ</sequence>
<dbReference type="EMBL" id="CAKMRJ010003334">
    <property type="protein sequence ID" value="CAH1431316.1"/>
    <property type="molecule type" value="Genomic_DNA"/>
</dbReference>